<evidence type="ECO:0008006" key="3">
    <source>
        <dbReference type="Google" id="ProtNLM"/>
    </source>
</evidence>
<name>A0A0B0EI98_9BACT</name>
<proteinExistence type="predicted"/>
<evidence type="ECO:0000313" key="1">
    <source>
        <dbReference type="EMBL" id="KHE92787.1"/>
    </source>
</evidence>
<dbReference type="EMBL" id="JRYO01000091">
    <property type="protein sequence ID" value="KHE92787.1"/>
    <property type="molecule type" value="Genomic_DNA"/>
</dbReference>
<dbReference type="Proteomes" id="UP000030652">
    <property type="component" value="Unassembled WGS sequence"/>
</dbReference>
<gene>
    <name evidence="1" type="ORF">SCABRO_01454</name>
</gene>
<dbReference type="AlphaFoldDB" id="A0A0B0EI98"/>
<organism evidence="1 2">
    <name type="scientific">Candidatus Scalindua brodae</name>
    <dbReference type="NCBI Taxonomy" id="237368"/>
    <lineage>
        <taxon>Bacteria</taxon>
        <taxon>Pseudomonadati</taxon>
        <taxon>Planctomycetota</taxon>
        <taxon>Candidatus Brocadiia</taxon>
        <taxon>Candidatus Brocadiales</taxon>
        <taxon>Candidatus Scalinduaceae</taxon>
        <taxon>Candidatus Scalindua</taxon>
    </lineage>
</organism>
<feature type="non-terminal residue" evidence="1">
    <location>
        <position position="1"/>
    </location>
</feature>
<comment type="caution">
    <text evidence="1">The sequence shown here is derived from an EMBL/GenBank/DDBJ whole genome shotgun (WGS) entry which is preliminary data.</text>
</comment>
<accession>A0A0B0EI98</accession>
<reference evidence="1 2" key="1">
    <citation type="submission" date="2014-10" db="EMBL/GenBank/DDBJ databases">
        <title>Draft genome of anammox bacterium scalindua brodae, obtained using differential coverage binning of sequence data from two enrichment reactors.</title>
        <authorList>
            <person name="Speth D.R."/>
            <person name="Russ L."/>
            <person name="Kartal B."/>
            <person name="Op den Camp H.J."/>
            <person name="Dutilh B.E."/>
            <person name="Jetten M.S."/>
        </authorList>
    </citation>
    <scope>NUCLEOTIDE SEQUENCE [LARGE SCALE GENOMIC DNA]</scope>
    <source>
        <strain evidence="1">RU1</strain>
    </source>
</reference>
<sequence>KKLGMLPNAIIKSSFRLDKLFNLVDMYRYIRATKTHKRGNDAVMFDIWMCMLMMRMSFRKRYIIRMRLTIVPK</sequence>
<protein>
    <recommendedName>
        <fullName evidence="3">Transposase</fullName>
    </recommendedName>
</protein>
<evidence type="ECO:0000313" key="2">
    <source>
        <dbReference type="Proteomes" id="UP000030652"/>
    </source>
</evidence>